<keyword evidence="6 7" id="KW-0472">Membrane</keyword>
<feature type="chain" id="PRO_5044744544" description="Nodal modulator 1" evidence="8">
    <location>
        <begin position="21"/>
        <end position="1138"/>
    </location>
</feature>
<feature type="domain" description="NOMO fifth transthyretin-like" evidence="13">
    <location>
        <begin position="388"/>
        <end position="466"/>
    </location>
</feature>
<dbReference type="InterPro" id="IPR051417">
    <property type="entry name" value="SDr/BOS_complex"/>
</dbReference>
<dbReference type="Pfam" id="PF23141">
    <property type="entry name" value="Ig_NOMO"/>
    <property type="match status" value="1"/>
</dbReference>
<keyword evidence="4" id="KW-0256">Endoplasmic reticulum</keyword>
<feature type="domain" description="NOMO second beta-sandwich" evidence="11">
    <location>
        <begin position="116"/>
        <end position="199"/>
    </location>
</feature>
<reference evidence="14 15" key="1">
    <citation type="submission" date="2024-08" db="EMBL/GenBank/DDBJ databases">
        <title>Gnathostoma spinigerum genome.</title>
        <authorList>
            <person name="Gonzalez-Bertolin B."/>
            <person name="Monzon S."/>
            <person name="Zaballos A."/>
            <person name="Jimenez P."/>
            <person name="Dekumyoy P."/>
            <person name="Varona S."/>
            <person name="Cuesta I."/>
            <person name="Sumanam S."/>
            <person name="Adisakwattana P."/>
            <person name="Gasser R.B."/>
            <person name="Hernandez-Gonzalez A."/>
            <person name="Young N.D."/>
            <person name="Perteguer M.J."/>
        </authorList>
    </citation>
    <scope>NUCLEOTIDE SEQUENCE [LARGE SCALE GENOMIC DNA]</scope>
    <source>
        <strain evidence="14">AL3</strain>
        <tissue evidence="14">Liver</tissue>
    </source>
</reference>
<dbReference type="InterPro" id="IPR055073">
    <property type="entry name" value="NOMO1-like_9th"/>
</dbReference>
<evidence type="ECO:0000259" key="13">
    <source>
        <dbReference type="Pfam" id="PF23194"/>
    </source>
</evidence>
<keyword evidence="15" id="KW-1185">Reference proteome</keyword>
<sequence>MWWDALYISYLLGLAHFCHAEVYSCVGYVRSAGIALDYSSIQVKLFTAEGNLKYETDCNPSNGYYLLPLYNKGSYYIRVVAPEGWFFEPDAVNVKFDGKTDNCSRGIDINFVLSSFAVEGVLRSGEGDGPSGVKLALLSEDGKVVLKNQTTTNGIYRFRAPPGRYMVSTADDSAECIERGMVSTEVVDSPVRVSPDLKISGHLLSVFITSDKQPLSDVAVSLYSQNDVKLSYCDNSKVETVMTKQSYGKKFCTLRTNVNGIAKFPCLPPGKYVVVPTLSTSKVEFSFSPEITELVMQSKAEKLSFSMRGFTSRGRVLLGQKPVVGADILIDGALKAKTDIEGWYSVDGLREDRYSLTVAADHLSFATVSVRLTVDKPELPDLTVDRVELCGNVDVSEGTSPVMTINLKTKRTNEVQSVKSGSDGKFCKFLSPEEYIISISSDITVVMTPKEKLVDLSKGPVLNVVFTQFMAKLSGKVFCLDRCGKLKLELWSGSNMIKRVEGSDSFHFENVTPDTYKLKLIDQDQYCWEKSELDVVVERSDVNNIEFHQNGYRVSIITSHPAKLKWNLHDKKQLNGQLNVSGGQTNFCVPVTGRYDVTLSACHVYDKPVYDLLVPQEAPLTATATKFLLTASIISNDATLKADQLSMKVQTASNEFRLPVSSSEGTKFEFVFYISASDHDSTVVLTPLSSTHLFEPSSFTFKFQGVCILDVTSFVADKGVFIEGQVVPAVENVKIISTHKADKKLSLKTVTDPAGKFRLGPVRKAADFEISAEKHGYKFEPSNKFAVLRAIKLSELVISTVDEISQQPLSGVLLSLSGVDNYRSNNIIDESGVIKFVGLKPGEYFIRPILQEYKFEPPSSVVTIEEGETQNIVVNGKRFAYSVYGKVTQLAGQPVSSMLVEAVSEQCSNLQEEDTTSDKGEYRIRGLHPKCLYRVLLKAADGTIIESYPSHYDLTVEASDLTDVDFVLTHMDDQLEVIGDVEFVGIQPPSQYRVGLYRGETAVQHVVVNSPSSVFFFGNLTIDNTEYVIRFETVHGHGGQRYDASEVAFIANKSFKAAKIVVRPLRKSSDVEITSGNYLALPFFFIIALLFFNHEKAVSLVDSIFHRFANLAASYRNPLPSDEHYPDPTRKRQKPKKA</sequence>
<dbReference type="Pfam" id="PF22904">
    <property type="entry name" value="NOMO1-like_2nd"/>
    <property type="match status" value="1"/>
</dbReference>
<keyword evidence="5 7" id="KW-1133">Transmembrane helix</keyword>
<evidence type="ECO:0000256" key="5">
    <source>
        <dbReference type="ARBA" id="ARBA00022989"/>
    </source>
</evidence>
<dbReference type="Proteomes" id="UP001608902">
    <property type="component" value="Unassembled WGS sequence"/>
</dbReference>
<evidence type="ECO:0008006" key="16">
    <source>
        <dbReference type="Google" id="ProtNLM"/>
    </source>
</evidence>
<dbReference type="InterPro" id="IPR055074">
    <property type="entry name" value="NOMO1-3_2nd"/>
</dbReference>
<proteinExistence type="predicted"/>
<dbReference type="PANTHER" id="PTHR23303">
    <property type="entry name" value="CARBOXYPEPTIDASE REGULATORY REGION-CONTAINING"/>
    <property type="match status" value="1"/>
</dbReference>
<dbReference type="AlphaFoldDB" id="A0ABD6EC50"/>
<evidence type="ECO:0000256" key="8">
    <source>
        <dbReference type="SAM" id="SignalP"/>
    </source>
</evidence>
<evidence type="ECO:0000259" key="9">
    <source>
        <dbReference type="Pfam" id="PF22898"/>
    </source>
</evidence>
<evidence type="ECO:0000256" key="4">
    <source>
        <dbReference type="ARBA" id="ARBA00022824"/>
    </source>
</evidence>
<dbReference type="InterPro" id="IPR008969">
    <property type="entry name" value="CarboxyPept-like_regulatory"/>
</dbReference>
<organism evidence="14 15">
    <name type="scientific">Gnathostoma spinigerum</name>
    <dbReference type="NCBI Taxonomy" id="75299"/>
    <lineage>
        <taxon>Eukaryota</taxon>
        <taxon>Metazoa</taxon>
        <taxon>Ecdysozoa</taxon>
        <taxon>Nematoda</taxon>
        <taxon>Chromadorea</taxon>
        <taxon>Rhabditida</taxon>
        <taxon>Spirurina</taxon>
        <taxon>Gnathostomatomorpha</taxon>
        <taxon>Gnathostomatoidea</taxon>
        <taxon>Gnathostomatidae</taxon>
        <taxon>Gnathostoma</taxon>
    </lineage>
</organism>
<evidence type="ECO:0000313" key="15">
    <source>
        <dbReference type="Proteomes" id="UP001608902"/>
    </source>
</evidence>
<evidence type="ECO:0000256" key="1">
    <source>
        <dbReference type="ARBA" id="ARBA00004115"/>
    </source>
</evidence>
<dbReference type="SUPFAM" id="SSF49464">
    <property type="entry name" value="Carboxypeptidase regulatory domain-like"/>
    <property type="match status" value="1"/>
</dbReference>
<accession>A0ABD6EC50</accession>
<dbReference type="EMBL" id="JBGFUD010000323">
    <property type="protein sequence ID" value="MFH4974267.1"/>
    <property type="molecule type" value="Genomic_DNA"/>
</dbReference>
<dbReference type="InterPro" id="IPR056190">
    <property type="entry name" value="NOMO_5th"/>
</dbReference>
<name>A0ABD6EC50_9BILA</name>
<dbReference type="Pfam" id="PF22898">
    <property type="entry name" value="NOMO1-like_1st"/>
    <property type="match status" value="1"/>
</dbReference>
<dbReference type="InterPro" id="IPR056319">
    <property type="entry name" value="NOMO_7th"/>
</dbReference>
<dbReference type="Gene3D" id="2.60.40.10">
    <property type="entry name" value="Immunoglobulins"/>
    <property type="match status" value="1"/>
</dbReference>
<feature type="domain" description="NOMO-like N-terminal beta-sandwich" evidence="9">
    <location>
        <begin position="29"/>
        <end position="111"/>
    </location>
</feature>
<feature type="signal peptide" evidence="8">
    <location>
        <begin position="1"/>
        <end position="20"/>
    </location>
</feature>
<dbReference type="Pfam" id="PF23194">
    <property type="entry name" value="NOMO_5th"/>
    <property type="match status" value="1"/>
</dbReference>
<feature type="domain" description="NOMO seventh transthyretin-like" evidence="12">
    <location>
        <begin position="554"/>
        <end position="626"/>
    </location>
</feature>
<evidence type="ECO:0000259" key="10">
    <source>
        <dbReference type="Pfam" id="PF22902"/>
    </source>
</evidence>
<keyword evidence="3 8" id="KW-0732">Signal</keyword>
<gene>
    <name evidence="14" type="ORF">AB6A40_000976</name>
</gene>
<dbReference type="GO" id="GO:0005789">
    <property type="term" value="C:endoplasmic reticulum membrane"/>
    <property type="evidence" value="ECO:0007669"/>
    <property type="project" value="UniProtKB-SubCell"/>
</dbReference>
<evidence type="ECO:0000256" key="6">
    <source>
        <dbReference type="ARBA" id="ARBA00023136"/>
    </source>
</evidence>
<evidence type="ECO:0000256" key="2">
    <source>
        <dbReference type="ARBA" id="ARBA00022692"/>
    </source>
</evidence>
<keyword evidence="2 7" id="KW-0812">Transmembrane</keyword>
<evidence type="ECO:0000259" key="11">
    <source>
        <dbReference type="Pfam" id="PF22904"/>
    </source>
</evidence>
<protein>
    <recommendedName>
        <fullName evidence="16">Nodal modulator 1</fullName>
    </recommendedName>
</protein>
<dbReference type="Pfam" id="PF22902">
    <property type="entry name" value="NOMO1-like_9th"/>
    <property type="match status" value="1"/>
</dbReference>
<evidence type="ECO:0000256" key="3">
    <source>
        <dbReference type="ARBA" id="ARBA00022729"/>
    </source>
</evidence>
<comment type="caution">
    <text evidence="14">The sequence shown here is derived from an EMBL/GenBank/DDBJ whole genome shotgun (WGS) entry which is preliminary data.</text>
</comment>
<dbReference type="InterPro" id="IPR013783">
    <property type="entry name" value="Ig-like_fold"/>
</dbReference>
<dbReference type="InterPro" id="IPR055075">
    <property type="entry name" value="NOMO-like_N"/>
</dbReference>
<comment type="subcellular location">
    <subcellularLocation>
        <location evidence="1">Endoplasmic reticulum membrane</location>
        <topology evidence="1">Single-pass type I membrane protein</topology>
    </subcellularLocation>
</comment>
<evidence type="ECO:0000313" key="14">
    <source>
        <dbReference type="EMBL" id="MFH4974267.1"/>
    </source>
</evidence>
<evidence type="ECO:0000259" key="12">
    <source>
        <dbReference type="Pfam" id="PF23141"/>
    </source>
</evidence>
<feature type="domain" description="NOMO-like ninth beta-sandwich" evidence="10">
    <location>
        <begin position="718"/>
        <end position="783"/>
    </location>
</feature>
<evidence type="ECO:0000256" key="7">
    <source>
        <dbReference type="SAM" id="Phobius"/>
    </source>
</evidence>
<feature type="transmembrane region" description="Helical" evidence="7">
    <location>
        <begin position="1075"/>
        <end position="1092"/>
    </location>
</feature>
<dbReference type="PANTHER" id="PTHR23303:SF14">
    <property type="entry name" value="BOS COMPLEX SUBUNIT NOMO1-RELATED"/>
    <property type="match status" value="1"/>
</dbReference>